<evidence type="ECO:0000313" key="4">
    <source>
        <dbReference type="EMBL" id="KAH6833381.1"/>
    </source>
</evidence>
<evidence type="ECO:0000256" key="3">
    <source>
        <dbReference type="ARBA" id="ARBA00022679"/>
    </source>
</evidence>
<proteinExistence type="predicted"/>
<dbReference type="EC" id="2.3.2.26" evidence="2"/>
<keyword evidence="3" id="KW-0808">Transferase</keyword>
<dbReference type="InterPro" id="IPR044611">
    <property type="entry name" value="E3A/B/C-like"/>
</dbReference>
<evidence type="ECO:0000313" key="5">
    <source>
        <dbReference type="Proteomes" id="UP001190926"/>
    </source>
</evidence>
<dbReference type="EMBL" id="SDAM02000058">
    <property type="protein sequence ID" value="KAH6833381.1"/>
    <property type="molecule type" value="Genomic_DNA"/>
</dbReference>
<dbReference type="PANTHER" id="PTHR45700">
    <property type="entry name" value="UBIQUITIN-PROTEIN LIGASE E3C"/>
    <property type="match status" value="1"/>
</dbReference>
<name>A0AAD4PBJ0_PERFH</name>
<keyword evidence="5" id="KW-1185">Reference proteome</keyword>
<dbReference type="GO" id="GO:0006511">
    <property type="term" value="P:ubiquitin-dependent protein catabolic process"/>
    <property type="evidence" value="ECO:0007669"/>
    <property type="project" value="TreeGrafter"/>
</dbReference>
<sequence length="358" mass="41273">MNESRRNQVSLRGASTKEITRDALLDRVNQERELRNYARRAKAAALLIQRVWRRHHAVESAALRLREEWEMMITSRSGSLTGMQMSREILRPFLFFINYLSVRLRRIGARDRDCMISCFRIVLDDITSNDVRQSFCSLTIGSTDERKLWFHQSKKLISVCLFVLSLFDYSHPRVQDVVLTSIAMRLSVILTDPKGWNHIPPNGQKDANTAVKNLVKFVGSKRSGLYNCIRKFILTLEAPFSSQELQTDDRFAIVASAITLSLRPFHLTNIDINDKGMMESAIEQYCISLLTIPWFPQRLPAILVPALRHKSVLSPCLRTLLVRIGHSEKLLTMSKAFFWSRDVFASLSNFHNMLLHHN</sequence>
<evidence type="ECO:0000256" key="1">
    <source>
        <dbReference type="ARBA" id="ARBA00000885"/>
    </source>
</evidence>
<dbReference type="AlphaFoldDB" id="A0AAD4PBJ0"/>
<organism evidence="4 5">
    <name type="scientific">Perilla frutescens var. hirtella</name>
    <name type="common">Perilla citriodora</name>
    <name type="synonym">Perilla setoyensis</name>
    <dbReference type="NCBI Taxonomy" id="608512"/>
    <lineage>
        <taxon>Eukaryota</taxon>
        <taxon>Viridiplantae</taxon>
        <taxon>Streptophyta</taxon>
        <taxon>Embryophyta</taxon>
        <taxon>Tracheophyta</taxon>
        <taxon>Spermatophyta</taxon>
        <taxon>Magnoliopsida</taxon>
        <taxon>eudicotyledons</taxon>
        <taxon>Gunneridae</taxon>
        <taxon>Pentapetalae</taxon>
        <taxon>asterids</taxon>
        <taxon>lamiids</taxon>
        <taxon>Lamiales</taxon>
        <taxon>Lamiaceae</taxon>
        <taxon>Nepetoideae</taxon>
        <taxon>Elsholtzieae</taxon>
        <taxon>Perilla</taxon>
    </lineage>
</organism>
<reference evidence="4 5" key="1">
    <citation type="journal article" date="2021" name="Nat. Commun.">
        <title>Incipient diploidization of the medicinal plant Perilla within 10,000 years.</title>
        <authorList>
            <person name="Zhang Y."/>
            <person name="Shen Q."/>
            <person name="Leng L."/>
            <person name="Zhang D."/>
            <person name="Chen S."/>
            <person name="Shi Y."/>
            <person name="Ning Z."/>
            <person name="Chen S."/>
        </authorList>
    </citation>
    <scope>NUCLEOTIDE SEQUENCE [LARGE SCALE GENOMIC DNA]</scope>
    <source>
        <strain evidence="5">cv. PC099</strain>
    </source>
</reference>
<comment type="catalytic activity">
    <reaction evidence="1">
        <text>S-ubiquitinyl-[E2 ubiquitin-conjugating enzyme]-L-cysteine + [acceptor protein]-L-lysine = [E2 ubiquitin-conjugating enzyme]-L-cysteine + N(6)-ubiquitinyl-[acceptor protein]-L-lysine.</text>
        <dbReference type="EC" id="2.3.2.26"/>
    </reaction>
</comment>
<evidence type="ECO:0000256" key="2">
    <source>
        <dbReference type="ARBA" id="ARBA00012485"/>
    </source>
</evidence>
<comment type="caution">
    <text evidence="4">The sequence shown here is derived from an EMBL/GenBank/DDBJ whole genome shotgun (WGS) entry which is preliminary data.</text>
</comment>
<dbReference type="PANTHER" id="PTHR45700:SF2">
    <property type="entry name" value="UBIQUITIN-PROTEIN LIGASE E3C"/>
    <property type="match status" value="1"/>
</dbReference>
<accession>A0AAD4PBJ0</accession>
<dbReference type="GO" id="GO:0000209">
    <property type="term" value="P:protein polyubiquitination"/>
    <property type="evidence" value="ECO:0007669"/>
    <property type="project" value="InterPro"/>
</dbReference>
<protein>
    <recommendedName>
        <fullName evidence="2">HECT-type E3 ubiquitin transferase</fullName>
        <ecNumber evidence="2">2.3.2.26</ecNumber>
    </recommendedName>
</protein>
<gene>
    <name evidence="4" type="ORF">C2S53_007589</name>
</gene>
<dbReference type="Proteomes" id="UP001190926">
    <property type="component" value="Unassembled WGS sequence"/>
</dbReference>
<dbReference type="GO" id="GO:0061630">
    <property type="term" value="F:ubiquitin protein ligase activity"/>
    <property type="evidence" value="ECO:0007669"/>
    <property type="project" value="UniProtKB-EC"/>
</dbReference>